<proteinExistence type="inferred from homology"/>
<dbReference type="GeneID" id="115356416"/>
<reference evidence="5" key="3">
    <citation type="submission" date="2025-09" db="UniProtKB">
        <authorList>
            <consortium name="Ensembl"/>
        </authorList>
    </citation>
    <scope>IDENTIFICATION</scope>
</reference>
<protein>
    <recommendedName>
        <fullName evidence="2">Costars family protein ABRACL</fullName>
    </recommendedName>
    <alternativeName>
        <fullName evidence="3">ABRA C-terminal-like protein</fullName>
    </alternativeName>
</protein>
<evidence type="ECO:0000256" key="3">
    <source>
        <dbReference type="ARBA" id="ARBA00031406"/>
    </source>
</evidence>
<accession>A0A667YM55</accession>
<dbReference type="PANTHER" id="PTHR46334:SF1">
    <property type="entry name" value="COSTARS FAMILY PROTEIN ABRACL"/>
    <property type="match status" value="1"/>
</dbReference>
<sequence length="81" mass="9023">MDVQHEITLLVQEIQRLGSKNAEGKTSVKFGVLFSDDRCANIFEALVGTLRAAKRKKVVTFQGELLLQGVHDDVDVILLQE</sequence>
<dbReference type="RefSeq" id="XP_029903428.1">
    <property type="nucleotide sequence ID" value="XM_030047568.1"/>
</dbReference>
<dbReference type="InParanoid" id="A0A667YM55"/>
<organism evidence="5 6">
    <name type="scientific">Myripristis murdjan</name>
    <name type="common">pinecone soldierfish</name>
    <dbReference type="NCBI Taxonomy" id="586833"/>
    <lineage>
        <taxon>Eukaryota</taxon>
        <taxon>Metazoa</taxon>
        <taxon>Chordata</taxon>
        <taxon>Craniata</taxon>
        <taxon>Vertebrata</taxon>
        <taxon>Euteleostomi</taxon>
        <taxon>Actinopterygii</taxon>
        <taxon>Neopterygii</taxon>
        <taxon>Teleostei</taxon>
        <taxon>Neoteleostei</taxon>
        <taxon>Acanthomorphata</taxon>
        <taxon>Holocentriformes</taxon>
        <taxon>Holocentridae</taxon>
        <taxon>Myripristis</taxon>
    </lineage>
</organism>
<gene>
    <name evidence="5" type="primary">ABRACL</name>
    <name evidence="5" type="synonym">abracl</name>
</gene>
<feature type="domain" description="Costars" evidence="4">
    <location>
        <begin position="1"/>
        <end position="79"/>
    </location>
</feature>
<keyword evidence="6" id="KW-1185">Reference proteome</keyword>
<dbReference type="FunCoup" id="A0A667YM55">
    <property type="interactions" value="55"/>
</dbReference>
<dbReference type="Pfam" id="PF14705">
    <property type="entry name" value="Costars"/>
    <property type="match status" value="1"/>
</dbReference>
<name>A0A667YM55_9TELE</name>
<dbReference type="PANTHER" id="PTHR46334">
    <property type="entry name" value="COSTARS FAMILY PROTEIN ABRACL"/>
    <property type="match status" value="1"/>
</dbReference>
<dbReference type="InterPro" id="IPR027817">
    <property type="entry name" value="Costars_dom"/>
</dbReference>
<evidence type="ECO:0000256" key="1">
    <source>
        <dbReference type="ARBA" id="ARBA00006126"/>
    </source>
</evidence>
<comment type="similarity">
    <text evidence="1">Belongs to the costars family.</text>
</comment>
<evidence type="ECO:0000313" key="6">
    <source>
        <dbReference type="Proteomes" id="UP000472263"/>
    </source>
</evidence>
<reference evidence="5" key="1">
    <citation type="submission" date="2019-06" db="EMBL/GenBank/DDBJ databases">
        <authorList>
            <consortium name="Wellcome Sanger Institute Data Sharing"/>
        </authorList>
    </citation>
    <scope>NUCLEOTIDE SEQUENCE [LARGE SCALE GENOMIC DNA]</scope>
</reference>
<dbReference type="AlphaFoldDB" id="A0A667YM55"/>
<dbReference type="CTD" id="58527"/>
<dbReference type="Proteomes" id="UP000472263">
    <property type="component" value="Chromosome 24"/>
</dbReference>
<dbReference type="RefSeq" id="XP_029903429.1">
    <property type="nucleotide sequence ID" value="XM_030047569.1"/>
</dbReference>
<dbReference type="Gene3D" id="1.10.10.1540">
    <property type="entry name" value="Costar domain"/>
    <property type="match status" value="1"/>
</dbReference>
<dbReference type="RefSeq" id="XP_029903431.1">
    <property type="nucleotide sequence ID" value="XM_030047571.1"/>
</dbReference>
<dbReference type="Ensembl" id="ENSMMDT00005032170.1">
    <property type="protein sequence ID" value="ENSMMDP00005031455.1"/>
    <property type="gene ID" value="ENSMMDG00005014847.1"/>
</dbReference>
<dbReference type="SMART" id="SM01283">
    <property type="entry name" value="Costars"/>
    <property type="match status" value="1"/>
</dbReference>
<evidence type="ECO:0000256" key="2">
    <source>
        <dbReference type="ARBA" id="ARBA00024115"/>
    </source>
</evidence>
<evidence type="ECO:0000313" key="5">
    <source>
        <dbReference type="Ensembl" id="ENSMMDP00005031455.1"/>
    </source>
</evidence>
<dbReference type="RefSeq" id="XP_029903430.1">
    <property type="nucleotide sequence ID" value="XM_030047570.1"/>
</dbReference>
<dbReference type="FunFam" id="1.10.10.1540:FF:000002">
    <property type="entry name" value="costars family protein ABRACL"/>
    <property type="match status" value="1"/>
</dbReference>
<dbReference type="InterPro" id="IPR038095">
    <property type="entry name" value="Costars_sf"/>
</dbReference>
<evidence type="ECO:0000259" key="4">
    <source>
        <dbReference type="SMART" id="SM01283"/>
    </source>
</evidence>
<reference evidence="5" key="2">
    <citation type="submission" date="2025-08" db="UniProtKB">
        <authorList>
            <consortium name="Ensembl"/>
        </authorList>
    </citation>
    <scope>IDENTIFICATION</scope>
</reference>
<dbReference type="InterPro" id="IPR044302">
    <property type="entry name" value="Costars"/>
</dbReference>
<dbReference type="GeneTree" id="ENSGT00470000042287"/>
<dbReference type="GO" id="GO:0032970">
    <property type="term" value="P:regulation of actin filament-based process"/>
    <property type="evidence" value="ECO:0007669"/>
    <property type="project" value="TreeGrafter"/>
</dbReference>